<comment type="caution">
    <text evidence="2">The sequence shown here is derived from an EMBL/GenBank/DDBJ whole genome shotgun (WGS) entry which is preliminary data.</text>
</comment>
<dbReference type="EMBL" id="JAUEPR010000020">
    <property type="protein sequence ID" value="KAK0476326.1"/>
    <property type="molecule type" value="Genomic_DNA"/>
</dbReference>
<sequence>MSINSTERLLCQRSYLHRGRANDLKRRREQFLPAAFDSWIAAEAKHIRWRIQSDLNFVITLLIASPIQYSLPFSAHYPEGHDRVSWSRNRYKSRHLLTFKSHHLSTSTCSLLIFFVFLKTDHFHLLFFNFVFNVFFNPLLHLRSLFHCRYRVSLGRPWCHPRLSSQL</sequence>
<dbReference type="Proteomes" id="UP001175227">
    <property type="component" value="Unassembled WGS sequence"/>
</dbReference>
<proteinExistence type="predicted"/>
<dbReference type="AlphaFoldDB" id="A0AA39P2F8"/>
<reference evidence="2" key="1">
    <citation type="submission" date="2023-06" db="EMBL/GenBank/DDBJ databases">
        <authorList>
            <consortium name="Lawrence Berkeley National Laboratory"/>
            <person name="Ahrendt S."/>
            <person name="Sahu N."/>
            <person name="Indic B."/>
            <person name="Wong-Bajracharya J."/>
            <person name="Merenyi Z."/>
            <person name="Ke H.-M."/>
            <person name="Monk M."/>
            <person name="Kocsube S."/>
            <person name="Drula E."/>
            <person name="Lipzen A."/>
            <person name="Balint B."/>
            <person name="Henrissat B."/>
            <person name="Andreopoulos B."/>
            <person name="Martin F.M."/>
            <person name="Harder C.B."/>
            <person name="Rigling D."/>
            <person name="Ford K.L."/>
            <person name="Foster G.D."/>
            <person name="Pangilinan J."/>
            <person name="Papanicolaou A."/>
            <person name="Barry K."/>
            <person name="LaButti K."/>
            <person name="Viragh M."/>
            <person name="Koriabine M."/>
            <person name="Yan M."/>
            <person name="Riley R."/>
            <person name="Champramary S."/>
            <person name="Plett K.L."/>
            <person name="Tsai I.J."/>
            <person name="Slot J."/>
            <person name="Sipos G."/>
            <person name="Plett J."/>
            <person name="Nagy L.G."/>
            <person name="Grigoriev I.V."/>
        </authorList>
    </citation>
    <scope>NUCLEOTIDE SEQUENCE</scope>
    <source>
        <strain evidence="2">ICMP 16352</strain>
    </source>
</reference>
<feature type="transmembrane region" description="Helical" evidence="1">
    <location>
        <begin position="123"/>
        <end position="142"/>
    </location>
</feature>
<keyword evidence="1" id="KW-0472">Membrane</keyword>
<evidence type="ECO:0000313" key="3">
    <source>
        <dbReference type="Proteomes" id="UP001175227"/>
    </source>
</evidence>
<evidence type="ECO:0000256" key="1">
    <source>
        <dbReference type="SAM" id="Phobius"/>
    </source>
</evidence>
<keyword evidence="1" id="KW-1133">Transmembrane helix</keyword>
<feature type="transmembrane region" description="Helical" evidence="1">
    <location>
        <begin position="97"/>
        <end position="117"/>
    </location>
</feature>
<keyword evidence="3" id="KW-1185">Reference proteome</keyword>
<keyword evidence="1" id="KW-0812">Transmembrane</keyword>
<name>A0AA39P2F8_9AGAR</name>
<evidence type="ECO:0000313" key="2">
    <source>
        <dbReference type="EMBL" id="KAK0476326.1"/>
    </source>
</evidence>
<protein>
    <submittedName>
        <fullName evidence="2">Uncharacterized protein</fullName>
    </submittedName>
</protein>
<gene>
    <name evidence="2" type="ORF">IW261DRAFT_419048</name>
</gene>
<accession>A0AA39P2F8</accession>
<organism evidence="2 3">
    <name type="scientific">Armillaria novae-zelandiae</name>
    <dbReference type="NCBI Taxonomy" id="153914"/>
    <lineage>
        <taxon>Eukaryota</taxon>
        <taxon>Fungi</taxon>
        <taxon>Dikarya</taxon>
        <taxon>Basidiomycota</taxon>
        <taxon>Agaricomycotina</taxon>
        <taxon>Agaricomycetes</taxon>
        <taxon>Agaricomycetidae</taxon>
        <taxon>Agaricales</taxon>
        <taxon>Marasmiineae</taxon>
        <taxon>Physalacriaceae</taxon>
        <taxon>Armillaria</taxon>
    </lineage>
</organism>